<keyword evidence="2" id="KW-0732">Signal</keyword>
<feature type="signal peptide" evidence="2">
    <location>
        <begin position="1"/>
        <end position="19"/>
    </location>
</feature>
<feature type="chain" id="PRO_5039902398" evidence="2">
    <location>
        <begin position="20"/>
        <end position="389"/>
    </location>
</feature>
<comment type="caution">
    <text evidence="3">The sequence shown here is derived from an EMBL/GenBank/DDBJ whole genome shotgun (WGS) entry which is preliminary data.</text>
</comment>
<dbReference type="Proteomes" id="UP001107558">
    <property type="component" value="Chromosome 4"/>
</dbReference>
<accession>A0A9J6BAI6</accession>
<name>A0A9J6BAI6_POLVA</name>
<evidence type="ECO:0000313" key="4">
    <source>
        <dbReference type="Proteomes" id="UP001107558"/>
    </source>
</evidence>
<reference evidence="3" key="1">
    <citation type="submission" date="2021-03" db="EMBL/GenBank/DDBJ databases">
        <title>Chromosome level genome of the anhydrobiotic midge Polypedilum vanderplanki.</title>
        <authorList>
            <person name="Yoshida Y."/>
            <person name="Kikawada T."/>
            <person name="Gusev O."/>
        </authorList>
    </citation>
    <scope>NUCLEOTIDE SEQUENCE</scope>
    <source>
        <strain evidence="3">NIAS01</strain>
        <tissue evidence="3">Whole body or cell culture</tissue>
    </source>
</reference>
<keyword evidence="1" id="KW-0175">Coiled coil</keyword>
<gene>
    <name evidence="3" type="ORF">PVAND_014551</name>
</gene>
<feature type="coiled-coil region" evidence="1">
    <location>
        <begin position="252"/>
        <end position="286"/>
    </location>
</feature>
<dbReference type="AlphaFoldDB" id="A0A9J6BAI6"/>
<evidence type="ECO:0000256" key="1">
    <source>
        <dbReference type="SAM" id="Coils"/>
    </source>
</evidence>
<organism evidence="3 4">
    <name type="scientific">Polypedilum vanderplanki</name>
    <name type="common">Sleeping chironomid midge</name>
    <dbReference type="NCBI Taxonomy" id="319348"/>
    <lineage>
        <taxon>Eukaryota</taxon>
        <taxon>Metazoa</taxon>
        <taxon>Ecdysozoa</taxon>
        <taxon>Arthropoda</taxon>
        <taxon>Hexapoda</taxon>
        <taxon>Insecta</taxon>
        <taxon>Pterygota</taxon>
        <taxon>Neoptera</taxon>
        <taxon>Endopterygota</taxon>
        <taxon>Diptera</taxon>
        <taxon>Nematocera</taxon>
        <taxon>Chironomoidea</taxon>
        <taxon>Chironomidae</taxon>
        <taxon>Chironominae</taxon>
        <taxon>Polypedilum</taxon>
        <taxon>Polypedilum</taxon>
    </lineage>
</organism>
<protein>
    <submittedName>
        <fullName evidence="3">Uncharacterized protein</fullName>
    </submittedName>
</protein>
<sequence length="389" mass="43735">MSLLFAFFFILHLINLTSSFGVICNFGSLTFTNIGNVYTCQTTIDLSDSSDILVSSVDGVHQNSLTNNDVKVVYISGNGNLPFFPRNFTQFFPNLIGYALASSTIDTLFGDELDEYGQQLVWFAIINSNLTTISSNLFSKTPNVASIYLYNDQVRKVGRELFTYLNVTQIKLVNFVNNFCISRLVTNQDGILSLINDLRTLCRYNDENLPLTTISVVDSIFSTATTLTQQMTTTGISSCFSGNINDFICGLNDEIQKDLDDKEKRIQDLENNVQYLLDDLKNIQSTLTNITANIYEVIHNQYTCDTTNIPTSSGIMVTNVVGSHLSDKTNNDVTIVDFYGNRTLSFFPRNLSHFFPNLIGIRIMYATVEELNGDELAEFGERFQWIVVH</sequence>
<dbReference type="EMBL" id="JADBJN010000004">
    <property type="protein sequence ID" value="KAG5666531.1"/>
    <property type="molecule type" value="Genomic_DNA"/>
</dbReference>
<evidence type="ECO:0000256" key="2">
    <source>
        <dbReference type="SAM" id="SignalP"/>
    </source>
</evidence>
<dbReference type="Gene3D" id="3.80.10.10">
    <property type="entry name" value="Ribonuclease Inhibitor"/>
    <property type="match status" value="1"/>
</dbReference>
<dbReference type="InterPro" id="IPR032675">
    <property type="entry name" value="LRR_dom_sf"/>
</dbReference>
<proteinExistence type="predicted"/>
<keyword evidence="4" id="KW-1185">Reference proteome</keyword>
<evidence type="ECO:0000313" key="3">
    <source>
        <dbReference type="EMBL" id="KAG5666531.1"/>
    </source>
</evidence>